<dbReference type="PROSITE" id="PS50162">
    <property type="entry name" value="RECA_2"/>
    <property type="match status" value="1"/>
</dbReference>
<dbReference type="InterPro" id="IPR051988">
    <property type="entry name" value="HRR_RAD51_Paralog"/>
</dbReference>
<dbReference type="GO" id="GO:0140664">
    <property type="term" value="F:ATP-dependent DNA damage sensor activity"/>
    <property type="evidence" value="ECO:0007669"/>
    <property type="project" value="InterPro"/>
</dbReference>
<dbReference type="GO" id="GO:0000723">
    <property type="term" value="P:telomere maintenance"/>
    <property type="evidence" value="ECO:0007669"/>
    <property type="project" value="TreeGrafter"/>
</dbReference>
<keyword evidence="8" id="KW-0234">DNA repair</keyword>
<evidence type="ECO:0000256" key="10">
    <source>
        <dbReference type="ARBA" id="ARBA00056000"/>
    </source>
</evidence>
<dbReference type="EMBL" id="JAVXUP010000406">
    <property type="protein sequence ID" value="KAK3028713.1"/>
    <property type="molecule type" value="Genomic_DNA"/>
</dbReference>
<organism evidence="12 13">
    <name type="scientific">Escallonia herrerae</name>
    <dbReference type="NCBI Taxonomy" id="1293975"/>
    <lineage>
        <taxon>Eukaryota</taxon>
        <taxon>Viridiplantae</taxon>
        <taxon>Streptophyta</taxon>
        <taxon>Embryophyta</taxon>
        <taxon>Tracheophyta</taxon>
        <taxon>Spermatophyta</taxon>
        <taxon>Magnoliopsida</taxon>
        <taxon>eudicotyledons</taxon>
        <taxon>Gunneridae</taxon>
        <taxon>Pentapetalae</taxon>
        <taxon>asterids</taxon>
        <taxon>campanulids</taxon>
        <taxon>Escalloniales</taxon>
        <taxon>Escalloniaceae</taxon>
        <taxon>Escallonia</taxon>
    </lineage>
</organism>
<evidence type="ECO:0000313" key="13">
    <source>
        <dbReference type="Proteomes" id="UP001188597"/>
    </source>
</evidence>
<dbReference type="GO" id="GO:0007131">
    <property type="term" value="P:reciprocal meiotic recombination"/>
    <property type="evidence" value="ECO:0007669"/>
    <property type="project" value="TreeGrafter"/>
</dbReference>
<evidence type="ECO:0000313" key="12">
    <source>
        <dbReference type="EMBL" id="KAK3028713.1"/>
    </source>
</evidence>
<evidence type="ECO:0000256" key="2">
    <source>
        <dbReference type="ARBA" id="ARBA00007095"/>
    </source>
</evidence>
<keyword evidence="3" id="KW-0547">Nucleotide-binding</keyword>
<dbReference type="InterPro" id="IPR027417">
    <property type="entry name" value="P-loop_NTPase"/>
</dbReference>
<comment type="subcellular location">
    <subcellularLocation>
        <location evidence="1">Nucleus</location>
    </subcellularLocation>
</comment>
<comment type="similarity">
    <text evidence="2">Belongs to the RecA family. RAD51 subfamily.</text>
</comment>
<evidence type="ECO:0000256" key="7">
    <source>
        <dbReference type="ARBA" id="ARBA00023172"/>
    </source>
</evidence>
<accession>A0AA88WKD4</accession>
<dbReference type="Pfam" id="PF08423">
    <property type="entry name" value="Rad51"/>
    <property type="match status" value="1"/>
</dbReference>
<evidence type="ECO:0000256" key="5">
    <source>
        <dbReference type="ARBA" id="ARBA00022840"/>
    </source>
</evidence>
<keyword evidence="9" id="KW-0539">Nucleus</keyword>
<feature type="domain" description="RecA family profile 1" evidence="11">
    <location>
        <begin position="89"/>
        <end position="266"/>
    </location>
</feature>
<keyword evidence="5" id="KW-0067">ATP-binding</keyword>
<dbReference type="InterPro" id="IPR003593">
    <property type="entry name" value="AAA+_ATPase"/>
</dbReference>
<proteinExistence type="inferred from homology"/>
<dbReference type="GO" id="GO:0000400">
    <property type="term" value="F:four-way junction DNA binding"/>
    <property type="evidence" value="ECO:0007669"/>
    <property type="project" value="TreeGrafter"/>
</dbReference>
<gene>
    <name evidence="12" type="ORF">RJ639_038604</name>
</gene>
<dbReference type="PANTHER" id="PTHR46457">
    <property type="entry name" value="DNA REPAIR PROTEIN RAD51 HOMOLOG 4"/>
    <property type="match status" value="1"/>
</dbReference>
<dbReference type="SMART" id="SM00382">
    <property type="entry name" value="AAA"/>
    <property type="match status" value="1"/>
</dbReference>
<evidence type="ECO:0000256" key="8">
    <source>
        <dbReference type="ARBA" id="ARBA00023204"/>
    </source>
</evidence>
<name>A0AA88WKD4_9ASTE</name>
<dbReference type="Gene3D" id="3.40.50.300">
    <property type="entry name" value="P-loop containing nucleotide triphosphate hydrolases"/>
    <property type="match status" value="1"/>
</dbReference>
<dbReference type="GO" id="GO:0005524">
    <property type="term" value="F:ATP binding"/>
    <property type="evidence" value="ECO:0007669"/>
    <property type="project" value="UniProtKB-KW"/>
</dbReference>
<dbReference type="AlphaFoldDB" id="A0AA88WKD4"/>
<dbReference type="GO" id="GO:0003697">
    <property type="term" value="F:single-stranded DNA binding"/>
    <property type="evidence" value="ECO:0007669"/>
    <property type="project" value="TreeGrafter"/>
</dbReference>
<evidence type="ECO:0000256" key="4">
    <source>
        <dbReference type="ARBA" id="ARBA00022763"/>
    </source>
</evidence>
<evidence type="ECO:0000256" key="9">
    <source>
        <dbReference type="ARBA" id="ARBA00023242"/>
    </source>
</evidence>
<evidence type="ECO:0000256" key="6">
    <source>
        <dbReference type="ARBA" id="ARBA00023125"/>
    </source>
</evidence>
<dbReference type="Proteomes" id="UP001188597">
    <property type="component" value="Unassembled WGS sequence"/>
</dbReference>
<keyword evidence="13" id="KW-1185">Reference proteome</keyword>
<dbReference type="InterPro" id="IPR047323">
    <property type="entry name" value="Rad51D_C"/>
</dbReference>
<comment type="caution">
    <text evidence="12">The sequence shown here is derived from an EMBL/GenBank/DDBJ whole genome shotgun (WGS) entry which is preliminary data.</text>
</comment>
<dbReference type="SUPFAM" id="SSF52540">
    <property type="entry name" value="P-loop containing nucleoside triphosphate hydrolases"/>
    <property type="match status" value="1"/>
</dbReference>
<dbReference type="CDD" id="cd19489">
    <property type="entry name" value="Rad51D"/>
    <property type="match status" value="1"/>
</dbReference>
<reference evidence="12" key="1">
    <citation type="submission" date="2022-12" db="EMBL/GenBank/DDBJ databases">
        <title>Draft genome assemblies for two species of Escallonia (Escalloniales).</title>
        <authorList>
            <person name="Chanderbali A."/>
            <person name="Dervinis C."/>
            <person name="Anghel I."/>
            <person name="Soltis D."/>
            <person name="Soltis P."/>
            <person name="Zapata F."/>
        </authorList>
    </citation>
    <scope>NUCLEOTIDE SEQUENCE</scope>
    <source>
        <strain evidence="12">UCBG64.0493</strain>
        <tissue evidence="12">Leaf</tissue>
    </source>
</reference>
<evidence type="ECO:0000259" key="11">
    <source>
        <dbReference type="PROSITE" id="PS50162"/>
    </source>
</evidence>
<dbReference type="GO" id="GO:0042148">
    <property type="term" value="P:DNA strand invasion"/>
    <property type="evidence" value="ECO:0007669"/>
    <property type="project" value="TreeGrafter"/>
</dbReference>
<dbReference type="GO" id="GO:0033063">
    <property type="term" value="C:Rad51B-Rad51C-Rad51D-XRCC2 complex"/>
    <property type="evidence" value="ECO:0007669"/>
    <property type="project" value="TreeGrafter"/>
</dbReference>
<evidence type="ECO:0000256" key="1">
    <source>
        <dbReference type="ARBA" id="ARBA00004123"/>
    </source>
</evidence>
<comment type="function">
    <text evidence="10">Involved in the homologous recombination repair (HRR) pathway of double-stranded DNA breaks arising during DNA replication or induced by DNA-damaging agents.</text>
</comment>
<dbReference type="InterPro" id="IPR013632">
    <property type="entry name" value="Rad51_C"/>
</dbReference>
<dbReference type="FunFam" id="3.40.50.300:FF:001665">
    <property type="entry name" value="DNA repair protein RAD51 4"/>
    <property type="match status" value="1"/>
</dbReference>
<keyword evidence="4" id="KW-0227">DNA damage</keyword>
<protein>
    <recommendedName>
        <fullName evidence="11">RecA family profile 1 domain-containing protein</fullName>
    </recommendedName>
</protein>
<dbReference type="GO" id="GO:0005657">
    <property type="term" value="C:replication fork"/>
    <property type="evidence" value="ECO:0007669"/>
    <property type="project" value="TreeGrafter"/>
</dbReference>
<dbReference type="InterPro" id="IPR020588">
    <property type="entry name" value="RecA_ATP-bd"/>
</dbReference>
<keyword evidence="6" id="KW-0238">DNA-binding</keyword>
<evidence type="ECO:0000256" key="3">
    <source>
        <dbReference type="ARBA" id="ARBA00022741"/>
    </source>
</evidence>
<dbReference type="GO" id="GO:0005815">
    <property type="term" value="C:microtubule organizing center"/>
    <property type="evidence" value="ECO:0007669"/>
    <property type="project" value="TreeGrafter"/>
</dbReference>
<dbReference type="PANTHER" id="PTHR46457:SF1">
    <property type="entry name" value="DNA REPAIR PROTEIN RAD51 HOMOLOG 4"/>
    <property type="match status" value="1"/>
</dbReference>
<keyword evidence="7" id="KW-0233">DNA recombination</keyword>
<dbReference type="GO" id="GO:0000724">
    <property type="term" value="P:double-strand break repair via homologous recombination"/>
    <property type="evidence" value="ECO:0007669"/>
    <property type="project" value="TreeGrafter"/>
</dbReference>
<sequence>MLAHFYQGQQALLLKTGCSNPTSNELLFFFFGSVEDLLIHDLYVLVALAEQQSNSERLKQGITQVLSIIDGQHQPWLNGMDLLEDAQQNKHLLSTGCERIDFLLQGGLREGHLTELVGPSSSGKTQVCLQVASNVAKEYSGSVVFFDTGNSFSPKRIEQILGQLSDHSDIESNKILEQVMSNIVCHPVFDIFTLLDVLHQLESKLRSQVYGGSKVRLLIVDSISSLITPILGGSSAQGHALMIAAGFLLKELAHRHNLSAVVTNHMVGGEGGTLKPALGESWRSMPHVRLHLFRDSKSSICNMSILRHPYIVSAFAHMIL</sequence>